<sequence>MRARLVALILVPTAAAVLLGGVQLLSSSSAAADYARTSRLAQLSSQTGLLVHRLAEERARVAWFIALGRPSGSREAVERQRSETDAAVLDVRDAIAELGGDVTGRTADEVEAMTARLDDLTGLRRQAFDGDLLPAAAIDSYGTIVKDLLTIHDEVSKGATDDALFRQTRVLHSLALAKESFSIQQALITTAVVAGRIDDDQLKRLLGELATEQNERRAFAAEATADERRVFDEKVSTRAADQALFLRELVLTRATAGVPLDDLDLTQNDDPRQWFEASKVIVDSLREVETAHAAGIVLRSEQLSSTERGRAMVVAVAVLALLVAVLLITTGVARSLVRPLRRLRRDALEVAGRRLPDFVQRLREGAAFDPAMLPAGGHYAQDEVGEVARAFDEVHREAVRLAGEEARLRSNVNAMFVNLSRRSQTLVERQLTLIERLERGERDDTRLGDLFKLDHLATRMRRNSENLLVLAGQETSRKWSEPVELLDVVRAALGEVDGYDRVSVQIQSDVAIAGQAVNDVVHLLAELIENAVSFSRHDSRVSVTSNRVDGGSLMLSVTDHGIGMSAEELAQANWRLANPPVVDVSIARRMGLFVVGRLALRHQIRVQLRQQDVGGLAAMVLLPDRMLTEVSAHVPPAPPISMLPPDPFGRGHPSFDHGHPSFDRGQPSFGHGHPSFDPMPTVDTLDRVESAASWFTKTPSPSDYSLAEMTGPLERVETGAAAATPELPEVVDVPVISQAQALSMEPPPTAQEEPPSSWFVKSGRPSEPQPQDGWRTPEPGGAMRTAEVASQPLLGGTTSAGLPRRTPKANLVPGTAAPEPASRPSAGPVPPVSPDELRDRFSNFQQGVRKGRAEIEEEPQ</sequence>
<evidence type="ECO:0000256" key="9">
    <source>
        <dbReference type="ARBA" id="ARBA00022840"/>
    </source>
</evidence>
<keyword evidence="6 13" id="KW-0812">Transmembrane</keyword>
<keyword evidence="16" id="KW-1185">Reference proteome</keyword>
<dbReference type="InterPro" id="IPR036890">
    <property type="entry name" value="HATPase_C_sf"/>
</dbReference>
<keyword evidence="9" id="KW-0067">ATP-binding</keyword>
<feature type="domain" description="NIT" evidence="14">
    <location>
        <begin position="45"/>
        <end position="303"/>
    </location>
</feature>
<evidence type="ECO:0000256" key="6">
    <source>
        <dbReference type="ARBA" id="ARBA00022692"/>
    </source>
</evidence>
<evidence type="ECO:0000256" key="11">
    <source>
        <dbReference type="ARBA" id="ARBA00023012"/>
    </source>
</evidence>
<reference evidence="15 16" key="1">
    <citation type="submission" date="2020-07" db="EMBL/GenBank/DDBJ databases">
        <title>Genomic Encyclopedia of Type Strains, Phase IV (KMG-IV): sequencing the most valuable type-strain genomes for metagenomic binning, comparative biology and taxonomic classification.</title>
        <authorList>
            <person name="Goeker M."/>
        </authorList>
    </citation>
    <scope>NUCLEOTIDE SEQUENCE [LARGE SCALE GENOMIC DNA]</scope>
    <source>
        <strain evidence="15 16">DSM 45533</strain>
    </source>
</reference>
<dbReference type="GO" id="GO:0004673">
    <property type="term" value="F:protein histidine kinase activity"/>
    <property type="evidence" value="ECO:0007669"/>
    <property type="project" value="UniProtKB-EC"/>
</dbReference>
<comment type="subcellular location">
    <subcellularLocation>
        <location evidence="2">Membrane</location>
    </subcellularLocation>
</comment>
<keyword evidence="8 15" id="KW-0418">Kinase</keyword>
<gene>
    <name evidence="15" type="ORF">HNR30_004598</name>
</gene>
<evidence type="ECO:0000256" key="13">
    <source>
        <dbReference type="SAM" id="Phobius"/>
    </source>
</evidence>
<keyword evidence="13" id="KW-0472">Membrane</keyword>
<evidence type="ECO:0000313" key="16">
    <source>
        <dbReference type="Proteomes" id="UP000530928"/>
    </source>
</evidence>
<accession>A0A7W0HRQ7</accession>
<keyword evidence="5" id="KW-0808">Transferase</keyword>
<comment type="caution">
    <text evidence="15">The sequence shown here is derived from an EMBL/GenBank/DDBJ whole genome shotgun (WGS) entry which is preliminary data.</text>
</comment>
<dbReference type="InterPro" id="IPR003594">
    <property type="entry name" value="HATPase_dom"/>
</dbReference>
<dbReference type="InterPro" id="IPR003660">
    <property type="entry name" value="HAMP_dom"/>
</dbReference>
<evidence type="ECO:0000256" key="2">
    <source>
        <dbReference type="ARBA" id="ARBA00004370"/>
    </source>
</evidence>
<evidence type="ECO:0000256" key="5">
    <source>
        <dbReference type="ARBA" id="ARBA00022679"/>
    </source>
</evidence>
<keyword evidence="11" id="KW-0902">Two-component regulatory system</keyword>
<dbReference type="SUPFAM" id="SSF55874">
    <property type="entry name" value="ATPase domain of HSP90 chaperone/DNA topoisomerase II/histidine kinase"/>
    <property type="match status" value="1"/>
</dbReference>
<evidence type="ECO:0000256" key="7">
    <source>
        <dbReference type="ARBA" id="ARBA00022741"/>
    </source>
</evidence>
<dbReference type="SMART" id="SM00387">
    <property type="entry name" value="HATPase_c"/>
    <property type="match status" value="1"/>
</dbReference>
<evidence type="ECO:0000256" key="3">
    <source>
        <dbReference type="ARBA" id="ARBA00012438"/>
    </source>
</evidence>
<dbReference type="EC" id="2.7.13.3" evidence="3"/>
<protein>
    <recommendedName>
        <fullName evidence="3">histidine kinase</fullName>
        <ecNumber evidence="3">2.7.13.3</ecNumber>
    </recommendedName>
</protein>
<dbReference type="GO" id="GO:0000160">
    <property type="term" value="P:phosphorelay signal transduction system"/>
    <property type="evidence" value="ECO:0007669"/>
    <property type="project" value="UniProtKB-KW"/>
</dbReference>
<evidence type="ECO:0000256" key="8">
    <source>
        <dbReference type="ARBA" id="ARBA00022777"/>
    </source>
</evidence>
<dbReference type="EMBL" id="JACDUR010000004">
    <property type="protein sequence ID" value="MBA2893244.1"/>
    <property type="molecule type" value="Genomic_DNA"/>
</dbReference>
<evidence type="ECO:0000256" key="10">
    <source>
        <dbReference type="ARBA" id="ARBA00022989"/>
    </source>
</evidence>
<proteinExistence type="predicted"/>
<dbReference type="GO" id="GO:0005524">
    <property type="term" value="F:ATP binding"/>
    <property type="evidence" value="ECO:0007669"/>
    <property type="project" value="UniProtKB-KW"/>
</dbReference>
<evidence type="ECO:0000259" key="14">
    <source>
        <dbReference type="PROSITE" id="PS50906"/>
    </source>
</evidence>
<evidence type="ECO:0000313" key="15">
    <source>
        <dbReference type="EMBL" id="MBA2893244.1"/>
    </source>
</evidence>
<evidence type="ECO:0000256" key="4">
    <source>
        <dbReference type="ARBA" id="ARBA00022553"/>
    </source>
</evidence>
<keyword evidence="7" id="KW-0547">Nucleotide-binding</keyword>
<evidence type="ECO:0000256" key="12">
    <source>
        <dbReference type="SAM" id="MobiDB-lite"/>
    </source>
</evidence>
<dbReference type="RefSeq" id="WP_312894565.1">
    <property type="nucleotide sequence ID" value="NZ_BAABAM010000003.1"/>
</dbReference>
<dbReference type="InterPro" id="IPR013587">
    <property type="entry name" value="Nitrate/nitrite_sensing"/>
</dbReference>
<dbReference type="AlphaFoldDB" id="A0A7W0HRQ7"/>
<dbReference type="SMART" id="SM00304">
    <property type="entry name" value="HAMP"/>
    <property type="match status" value="1"/>
</dbReference>
<organism evidence="15 16">
    <name type="scientific">Nonomuraea soli</name>
    <dbReference type="NCBI Taxonomy" id="1032476"/>
    <lineage>
        <taxon>Bacteria</taxon>
        <taxon>Bacillati</taxon>
        <taxon>Actinomycetota</taxon>
        <taxon>Actinomycetes</taxon>
        <taxon>Streptosporangiales</taxon>
        <taxon>Streptosporangiaceae</taxon>
        <taxon>Nonomuraea</taxon>
    </lineage>
</organism>
<dbReference type="GO" id="GO:0016020">
    <property type="term" value="C:membrane"/>
    <property type="evidence" value="ECO:0007669"/>
    <property type="project" value="UniProtKB-SubCell"/>
</dbReference>
<keyword evidence="4" id="KW-0597">Phosphoprotein</keyword>
<dbReference type="InterPro" id="IPR010910">
    <property type="entry name" value="Nitrate/nitrite_sensing_bac"/>
</dbReference>
<evidence type="ECO:0000256" key="1">
    <source>
        <dbReference type="ARBA" id="ARBA00000085"/>
    </source>
</evidence>
<dbReference type="Pfam" id="PF02518">
    <property type="entry name" value="HATPase_c"/>
    <property type="match status" value="1"/>
</dbReference>
<name>A0A7W0HRQ7_9ACTN</name>
<feature type="compositionally biased region" description="Basic and acidic residues" evidence="12">
    <location>
        <begin position="653"/>
        <end position="662"/>
    </location>
</feature>
<dbReference type="Proteomes" id="UP000530928">
    <property type="component" value="Unassembled WGS sequence"/>
</dbReference>
<feature type="transmembrane region" description="Helical" evidence="13">
    <location>
        <begin position="311"/>
        <end position="337"/>
    </location>
</feature>
<dbReference type="PANTHER" id="PTHR44936">
    <property type="entry name" value="SENSOR PROTEIN CREC"/>
    <property type="match status" value="1"/>
</dbReference>
<dbReference type="Pfam" id="PF08376">
    <property type="entry name" value="NIT"/>
    <property type="match status" value="1"/>
</dbReference>
<dbReference type="Gene3D" id="6.10.340.10">
    <property type="match status" value="1"/>
</dbReference>
<dbReference type="Gene3D" id="3.30.565.10">
    <property type="entry name" value="Histidine kinase-like ATPase, C-terminal domain"/>
    <property type="match status" value="1"/>
</dbReference>
<comment type="catalytic activity">
    <reaction evidence="1">
        <text>ATP + protein L-histidine = ADP + protein N-phospho-L-histidine.</text>
        <dbReference type="EC" id="2.7.13.3"/>
    </reaction>
</comment>
<dbReference type="PANTHER" id="PTHR44936:SF9">
    <property type="entry name" value="SENSOR PROTEIN CREC"/>
    <property type="match status" value="1"/>
</dbReference>
<feature type="region of interest" description="Disordered" evidence="12">
    <location>
        <begin position="653"/>
        <end position="672"/>
    </location>
</feature>
<feature type="region of interest" description="Disordered" evidence="12">
    <location>
        <begin position="742"/>
        <end position="860"/>
    </location>
</feature>
<keyword evidence="10 13" id="KW-1133">Transmembrane helix</keyword>
<dbReference type="PROSITE" id="PS50906">
    <property type="entry name" value="NIT"/>
    <property type="match status" value="1"/>
</dbReference>
<dbReference type="InterPro" id="IPR050980">
    <property type="entry name" value="2C_sensor_his_kinase"/>
</dbReference>